<reference evidence="12 13" key="1">
    <citation type="submission" date="2018-12" db="EMBL/GenBank/DDBJ databases">
        <title>YIM 101343 draft genome.</title>
        <authorList>
            <person name="Chen X."/>
        </authorList>
    </citation>
    <scope>NUCLEOTIDE SEQUENCE [LARGE SCALE GENOMIC DNA]</scope>
    <source>
        <strain evidence="12 13">YIM 101343</strain>
    </source>
</reference>
<dbReference type="SMART" id="SM00448">
    <property type="entry name" value="REC"/>
    <property type="match status" value="1"/>
</dbReference>
<keyword evidence="6 9" id="KW-0238">DNA-binding</keyword>
<evidence type="ECO:0000313" key="13">
    <source>
        <dbReference type="Proteomes" id="UP000274907"/>
    </source>
</evidence>
<sequence>MMARAWSVLVVDDDFRVAGIHAEIVDAAPGFRVQGSVRTVAEARAALATNLPDLMLVDVYLPDGDGIELVRSVGVDAFVISAADEGDTVRRALHAGALGYLVKPFPQQTLSDRLDRYARFRHVLSGRRGLRQERIDQALSILHGQPAGAVVARSATEQLLLDALGEGELSAAEAAEITGVSRATAQRRLAAMATQGVVQVRLRYGSSGRPEHLYSKLA</sequence>
<evidence type="ECO:0000256" key="5">
    <source>
        <dbReference type="ARBA" id="ARBA00023015"/>
    </source>
</evidence>
<accession>A0A3S0HHU8</accession>
<dbReference type="PROSITE" id="PS50110">
    <property type="entry name" value="RESPONSE_REGULATORY"/>
    <property type="match status" value="1"/>
</dbReference>
<evidence type="ECO:0000256" key="8">
    <source>
        <dbReference type="ARBA" id="ARBA00023163"/>
    </source>
</evidence>
<dbReference type="InterPro" id="IPR051271">
    <property type="entry name" value="2C-system_Tx_regulators"/>
</dbReference>
<dbReference type="PANTHER" id="PTHR45526">
    <property type="entry name" value="TRANSCRIPTIONAL REGULATORY PROTEIN DPIA"/>
    <property type="match status" value="1"/>
</dbReference>
<dbReference type="Gene3D" id="3.40.50.2300">
    <property type="match status" value="1"/>
</dbReference>
<name>A0A3S0HHU8_9CORY</name>
<dbReference type="Pfam" id="PF09339">
    <property type="entry name" value="HTH_IclR"/>
    <property type="match status" value="1"/>
</dbReference>
<dbReference type="RefSeq" id="WP_126120087.1">
    <property type="nucleotide sequence ID" value="NZ_RXHJ01000005.1"/>
</dbReference>
<dbReference type="EMBL" id="RXHJ01000005">
    <property type="protein sequence ID" value="RSZ64213.1"/>
    <property type="molecule type" value="Genomic_DNA"/>
</dbReference>
<dbReference type="InterPro" id="IPR011006">
    <property type="entry name" value="CheY-like_superfamily"/>
</dbReference>
<dbReference type="GO" id="GO:0005737">
    <property type="term" value="C:cytoplasm"/>
    <property type="evidence" value="ECO:0007669"/>
    <property type="project" value="UniProtKB-SubCell"/>
</dbReference>
<dbReference type="PIRSF" id="PIRSF006171">
    <property type="entry name" value="RR_citrat_malat"/>
    <property type="match status" value="1"/>
</dbReference>
<dbReference type="InterPro" id="IPR024187">
    <property type="entry name" value="Sig_transdc_resp-reg_cit/mal"/>
</dbReference>
<feature type="domain" description="Response regulatory" evidence="11">
    <location>
        <begin position="7"/>
        <end position="118"/>
    </location>
</feature>
<dbReference type="CDD" id="cd00090">
    <property type="entry name" value="HTH_ARSR"/>
    <property type="match status" value="1"/>
</dbReference>
<organism evidence="12 13">
    <name type="scientific">Corynebacterium hylobatis</name>
    <dbReference type="NCBI Taxonomy" id="1859290"/>
    <lineage>
        <taxon>Bacteria</taxon>
        <taxon>Bacillati</taxon>
        <taxon>Actinomycetota</taxon>
        <taxon>Actinomycetes</taxon>
        <taxon>Mycobacteriales</taxon>
        <taxon>Corynebacteriaceae</taxon>
        <taxon>Corynebacterium</taxon>
    </lineage>
</organism>
<keyword evidence="4 9" id="KW-0902">Two-component regulatory system</keyword>
<keyword evidence="8 9" id="KW-0804">Transcription</keyword>
<dbReference type="PANTHER" id="PTHR45526:SF1">
    <property type="entry name" value="TRANSCRIPTIONAL REGULATORY PROTEIN DCUR-RELATED"/>
    <property type="match status" value="1"/>
</dbReference>
<evidence type="ECO:0000256" key="9">
    <source>
        <dbReference type="PIRNR" id="PIRNR006171"/>
    </source>
</evidence>
<dbReference type="InterPro" id="IPR005471">
    <property type="entry name" value="Tscrpt_reg_IclR_N"/>
</dbReference>
<evidence type="ECO:0000256" key="2">
    <source>
        <dbReference type="ARBA" id="ARBA00022490"/>
    </source>
</evidence>
<evidence type="ECO:0000259" key="11">
    <source>
        <dbReference type="PROSITE" id="PS50110"/>
    </source>
</evidence>
<dbReference type="GO" id="GO:0003700">
    <property type="term" value="F:DNA-binding transcription factor activity"/>
    <property type="evidence" value="ECO:0007669"/>
    <property type="project" value="InterPro"/>
</dbReference>
<dbReference type="InterPro" id="IPR036388">
    <property type="entry name" value="WH-like_DNA-bd_sf"/>
</dbReference>
<dbReference type="GO" id="GO:0003677">
    <property type="term" value="F:DNA binding"/>
    <property type="evidence" value="ECO:0007669"/>
    <property type="project" value="UniProtKB-KW"/>
</dbReference>
<keyword evidence="3 10" id="KW-0597">Phosphoprotein</keyword>
<feature type="modified residue" description="4-aspartylphosphate" evidence="10">
    <location>
        <position position="58"/>
    </location>
</feature>
<comment type="caution">
    <text evidence="12">The sequence shown here is derived from an EMBL/GenBank/DDBJ whole genome shotgun (WGS) entry which is preliminary data.</text>
</comment>
<evidence type="ECO:0000256" key="3">
    <source>
        <dbReference type="ARBA" id="ARBA00022553"/>
    </source>
</evidence>
<keyword evidence="13" id="KW-1185">Reference proteome</keyword>
<dbReference type="AlphaFoldDB" id="A0A3S0HHU8"/>
<protein>
    <recommendedName>
        <fullName evidence="9">Transcriptional regulatory protein</fullName>
    </recommendedName>
</protein>
<gene>
    <name evidence="12" type="ORF">EAH68_04205</name>
</gene>
<dbReference type="SUPFAM" id="SSF52172">
    <property type="entry name" value="CheY-like"/>
    <property type="match status" value="1"/>
</dbReference>
<keyword evidence="2 9" id="KW-0963">Cytoplasm</keyword>
<evidence type="ECO:0000256" key="10">
    <source>
        <dbReference type="PROSITE-ProRule" id="PRU00169"/>
    </source>
</evidence>
<dbReference type="InterPro" id="IPR011991">
    <property type="entry name" value="ArsR-like_HTH"/>
</dbReference>
<evidence type="ECO:0000256" key="4">
    <source>
        <dbReference type="ARBA" id="ARBA00023012"/>
    </source>
</evidence>
<dbReference type="GO" id="GO:0000156">
    <property type="term" value="F:phosphorelay response regulator activity"/>
    <property type="evidence" value="ECO:0007669"/>
    <property type="project" value="TreeGrafter"/>
</dbReference>
<keyword evidence="7 9" id="KW-0010">Activator</keyword>
<dbReference type="InterPro" id="IPR001789">
    <property type="entry name" value="Sig_transdc_resp-reg_receiver"/>
</dbReference>
<dbReference type="Pfam" id="PF00072">
    <property type="entry name" value="Response_reg"/>
    <property type="match status" value="1"/>
</dbReference>
<proteinExistence type="predicted"/>
<evidence type="ECO:0000256" key="7">
    <source>
        <dbReference type="ARBA" id="ARBA00023159"/>
    </source>
</evidence>
<comment type="subcellular location">
    <subcellularLocation>
        <location evidence="1 9">Cytoplasm</location>
    </subcellularLocation>
</comment>
<dbReference type="OrthoDB" id="7187989at2"/>
<dbReference type="InterPro" id="IPR036390">
    <property type="entry name" value="WH_DNA-bd_sf"/>
</dbReference>
<keyword evidence="5 9" id="KW-0805">Transcription regulation</keyword>
<dbReference type="Proteomes" id="UP000274907">
    <property type="component" value="Unassembled WGS sequence"/>
</dbReference>
<evidence type="ECO:0000256" key="6">
    <source>
        <dbReference type="ARBA" id="ARBA00023125"/>
    </source>
</evidence>
<dbReference type="SUPFAM" id="SSF46785">
    <property type="entry name" value="Winged helix' DNA-binding domain"/>
    <property type="match status" value="1"/>
</dbReference>
<evidence type="ECO:0000256" key="1">
    <source>
        <dbReference type="ARBA" id="ARBA00004496"/>
    </source>
</evidence>
<evidence type="ECO:0000313" key="12">
    <source>
        <dbReference type="EMBL" id="RSZ64213.1"/>
    </source>
</evidence>
<dbReference type="Gene3D" id="1.10.10.10">
    <property type="entry name" value="Winged helix-like DNA-binding domain superfamily/Winged helix DNA-binding domain"/>
    <property type="match status" value="1"/>
</dbReference>